<evidence type="ECO:0000313" key="1">
    <source>
        <dbReference type="EMBL" id="CEK93367.1"/>
    </source>
</evidence>
<dbReference type="AlphaFoldDB" id="A0A0B7BKF1"/>
<reference evidence="1" key="1">
    <citation type="submission" date="2014-12" db="EMBL/GenBank/DDBJ databases">
        <title>Insight into the proteome of Arion vulgaris.</title>
        <authorList>
            <person name="Aradska J."/>
            <person name="Bulat T."/>
            <person name="Smidak R."/>
            <person name="Sarate P."/>
            <person name="Gangsoo J."/>
            <person name="Sialana F."/>
            <person name="Bilban M."/>
            <person name="Lubec G."/>
        </authorList>
    </citation>
    <scope>NUCLEOTIDE SEQUENCE</scope>
    <source>
        <tissue evidence="1">Skin</tissue>
    </source>
</reference>
<feature type="non-terminal residue" evidence="1">
    <location>
        <position position="1"/>
    </location>
</feature>
<feature type="non-terminal residue" evidence="1">
    <location>
        <position position="75"/>
    </location>
</feature>
<sequence length="75" mass="8770">FQGATYTDKLQDKDRFEVEEQEVREKHSELVRKQLSLSQASELAETAVGQDIEQPERKLYSANIHDEFYEHATVE</sequence>
<accession>A0A0B7BKF1</accession>
<protein>
    <submittedName>
        <fullName evidence="1">Uncharacterized protein</fullName>
    </submittedName>
</protein>
<dbReference type="EMBL" id="HACG01046502">
    <property type="protein sequence ID" value="CEK93367.1"/>
    <property type="molecule type" value="Transcribed_RNA"/>
</dbReference>
<proteinExistence type="predicted"/>
<name>A0A0B7BKF1_9EUPU</name>
<gene>
    <name evidence="1" type="primary">ORF194264</name>
</gene>
<organism evidence="1">
    <name type="scientific">Arion vulgaris</name>
    <dbReference type="NCBI Taxonomy" id="1028688"/>
    <lineage>
        <taxon>Eukaryota</taxon>
        <taxon>Metazoa</taxon>
        <taxon>Spiralia</taxon>
        <taxon>Lophotrochozoa</taxon>
        <taxon>Mollusca</taxon>
        <taxon>Gastropoda</taxon>
        <taxon>Heterobranchia</taxon>
        <taxon>Euthyneura</taxon>
        <taxon>Panpulmonata</taxon>
        <taxon>Eupulmonata</taxon>
        <taxon>Stylommatophora</taxon>
        <taxon>Helicina</taxon>
        <taxon>Arionoidea</taxon>
        <taxon>Arionidae</taxon>
        <taxon>Arion</taxon>
    </lineage>
</organism>